<feature type="region of interest" description="Disordered" evidence="1">
    <location>
        <begin position="45"/>
        <end position="110"/>
    </location>
</feature>
<dbReference type="AlphaFoldDB" id="A0A9W9XZU7"/>
<accession>A0A9W9XZU7</accession>
<evidence type="ECO:0000256" key="1">
    <source>
        <dbReference type="SAM" id="MobiDB-lite"/>
    </source>
</evidence>
<gene>
    <name evidence="2" type="ORF">N7463_002655</name>
</gene>
<protein>
    <submittedName>
        <fullName evidence="2">Uncharacterized protein</fullName>
    </submittedName>
</protein>
<organism evidence="2 3">
    <name type="scientific">Penicillium fimorum</name>
    <dbReference type="NCBI Taxonomy" id="1882269"/>
    <lineage>
        <taxon>Eukaryota</taxon>
        <taxon>Fungi</taxon>
        <taxon>Dikarya</taxon>
        <taxon>Ascomycota</taxon>
        <taxon>Pezizomycotina</taxon>
        <taxon>Eurotiomycetes</taxon>
        <taxon>Eurotiomycetidae</taxon>
        <taxon>Eurotiales</taxon>
        <taxon>Aspergillaceae</taxon>
        <taxon>Penicillium</taxon>
    </lineage>
</organism>
<feature type="region of interest" description="Disordered" evidence="1">
    <location>
        <begin position="1"/>
        <end position="28"/>
    </location>
</feature>
<name>A0A9W9XZU7_9EURO</name>
<keyword evidence="3" id="KW-1185">Reference proteome</keyword>
<evidence type="ECO:0000313" key="2">
    <source>
        <dbReference type="EMBL" id="KAJ5513103.1"/>
    </source>
</evidence>
<reference evidence="2" key="2">
    <citation type="journal article" date="2023" name="IMA Fungus">
        <title>Comparative genomic study of the Penicillium genus elucidates a diverse pangenome and 15 lateral gene transfer events.</title>
        <authorList>
            <person name="Petersen C."/>
            <person name="Sorensen T."/>
            <person name="Nielsen M.R."/>
            <person name="Sondergaard T.E."/>
            <person name="Sorensen J.L."/>
            <person name="Fitzpatrick D.A."/>
            <person name="Frisvad J.C."/>
            <person name="Nielsen K.L."/>
        </authorList>
    </citation>
    <scope>NUCLEOTIDE SEQUENCE</scope>
    <source>
        <strain evidence="2">IBT 29495</strain>
    </source>
</reference>
<feature type="compositionally biased region" description="Basic and acidic residues" evidence="1">
    <location>
        <begin position="62"/>
        <end position="74"/>
    </location>
</feature>
<sequence length="110" mass="12797">MNVNAKLKKHTLNPHQSQTLYPRAPPIQTDLNDAETHLTAVDYKLYGAEADTIRDTYTGMKQSERTARDRDRNRRNQTKRKNGEMEQRANPQSDRYNTSTRHKDPEQTGI</sequence>
<dbReference type="Proteomes" id="UP001149954">
    <property type="component" value="Unassembled WGS sequence"/>
</dbReference>
<dbReference type="OrthoDB" id="10568513at2759"/>
<feature type="compositionally biased region" description="Basic residues" evidence="1">
    <location>
        <begin position="1"/>
        <end position="12"/>
    </location>
</feature>
<reference evidence="2" key="1">
    <citation type="submission" date="2022-12" db="EMBL/GenBank/DDBJ databases">
        <authorList>
            <person name="Petersen C."/>
        </authorList>
    </citation>
    <scope>NUCLEOTIDE SEQUENCE</scope>
    <source>
        <strain evidence="2">IBT 29495</strain>
    </source>
</reference>
<evidence type="ECO:0000313" key="3">
    <source>
        <dbReference type="Proteomes" id="UP001149954"/>
    </source>
</evidence>
<feature type="compositionally biased region" description="Polar residues" evidence="1">
    <location>
        <begin position="89"/>
        <end position="99"/>
    </location>
</feature>
<dbReference type="EMBL" id="JAPWDS010000002">
    <property type="protein sequence ID" value="KAJ5513103.1"/>
    <property type="molecule type" value="Genomic_DNA"/>
</dbReference>
<comment type="caution">
    <text evidence="2">The sequence shown here is derived from an EMBL/GenBank/DDBJ whole genome shotgun (WGS) entry which is preliminary data.</text>
</comment>
<feature type="compositionally biased region" description="Basic and acidic residues" evidence="1">
    <location>
        <begin position="101"/>
        <end position="110"/>
    </location>
</feature>
<proteinExistence type="predicted"/>